<dbReference type="Pfam" id="PF00840">
    <property type="entry name" value="Glyco_hydro_7"/>
    <property type="match status" value="1"/>
</dbReference>
<evidence type="ECO:0000256" key="9">
    <source>
        <dbReference type="ARBA" id="ARBA00023180"/>
    </source>
</evidence>
<evidence type="ECO:0000256" key="14">
    <source>
        <dbReference type="SAM" id="MobiDB-lite"/>
    </source>
</evidence>
<dbReference type="AlphaFoldDB" id="A0AAN7A7Z8"/>
<feature type="region of interest" description="Disordered" evidence="14">
    <location>
        <begin position="455"/>
        <end position="495"/>
    </location>
</feature>
<keyword evidence="12 13" id="KW-0624">Polysaccharide degradation</keyword>
<dbReference type="SUPFAM" id="SSF49899">
    <property type="entry name" value="Concanavalin A-like lectins/glucanases"/>
    <property type="match status" value="1"/>
</dbReference>
<gene>
    <name evidence="17" type="ORF">QBC36DRAFT_379076</name>
</gene>
<dbReference type="Gene3D" id="2.70.100.10">
    <property type="entry name" value="Glycoside hydrolase, family 7, domain"/>
    <property type="match status" value="1"/>
</dbReference>
<comment type="similarity">
    <text evidence="3 13">Belongs to the glycosyl hydrolase 7 (cellulase C) family.</text>
</comment>
<evidence type="ECO:0000256" key="1">
    <source>
        <dbReference type="ARBA" id="ARBA00001641"/>
    </source>
</evidence>
<dbReference type="EC" id="3.2.1.-" evidence="13"/>
<evidence type="ECO:0000256" key="13">
    <source>
        <dbReference type="RuleBase" id="RU361164"/>
    </source>
</evidence>
<dbReference type="InterPro" id="IPR037019">
    <property type="entry name" value="Glyco_hydro_7_sf"/>
</dbReference>
<dbReference type="SUPFAM" id="SSF57180">
    <property type="entry name" value="Cellulose-binding domain"/>
    <property type="match status" value="1"/>
</dbReference>
<evidence type="ECO:0000256" key="4">
    <source>
        <dbReference type="ARBA" id="ARBA00022525"/>
    </source>
</evidence>
<dbReference type="EMBL" id="MU866221">
    <property type="protein sequence ID" value="KAK4175762.1"/>
    <property type="molecule type" value="Genomic_DNA"/>
</dbReference>
<dbReference type="InterPro" id="IPR000254">
    <property type="entry name" value="CBD"/>
</dbReference>
<dbReference type="PRINTS" id="PR00734">
    <property type="entry name" value="GLHYDRLASE7"/>
</dbReference>
<comment type="caution">
    <text evidence="17">The sequence shown here is derived from an EMBL/GenBank/DDBJ whole genome shotgun (WGS) entry which is preliminary data.</text>
</comment>
<evidence type="ECO:0000256" key="10">
    <source>
        <dbReference type="ARBA" id="ARBA00023277"/>
    </source>
</evidence>
<evidence type="ECO:0000256" key="7">
    <source>
        <dbReference type="ARBA" id="ARBA00023001"/>
    </source>
</evidence>
<evidence type="ECO:0000313" key="17">
    <source>
        <dbReference type="EMBL" id="KAK4175762.1"/>
    </source>
</evidence>
<keyword evidence="5 15" id="KW-0732">Signal</keyword>
<feature type="signal peptide" evidence="15">
    <location>
        <begin position="1"/>
        <end position="18"/>
    </location>
</feature>
<proteinExistence type="inferred from homology"/>
<dbReference type="InterPro" id="IPR013320">
    <property type="entry name" value="ConA-like_dom_sf"/>
</dbReference>
<keyword evidence="10" id="KW-0119">Carbohydrate metabolism</keyword>
<dbReference type="Proteomes" id="UP001302321">
    <property type="component" value="Unassembled WGS sequence"/>
</dbReference>
<dbReference type="GO" id="GO:0016162">
    <property type="term" value="F:cellulose 1,4-beta-cellobiosidase activity"/>
    <property type="evidence" value="ECO:0007669"/>
    <property type="project" value="UniProtKB-EC"/>
</dbReference>
<dbReference type="SMART" id="SM00236">
    <property type="entry name" value="fCBD"/>
    <property type="match status" value="1"/>
</dbReference>
<reference evidence="17" key="2">
    <citation type="submission" date="2023-05" db="EMBL/GenBank/DDBJ databases">
        <authorList>
            <consortium name="Lawrence Berkeley National Laboratory"/>
            <person name="Steindorff A."/>
            <person name="Hensen N."/>
            <person name="Bonometti L."/>
            <person name="Westerberg I."/>
            <person name="Brannstrom I.O."/>
            <person name="Guillou S."/>
            <person name="Cros-Aarteil S."/>
            <person name="Calhoun S."/>
            <person name="Haridas S."/>
            <person name="Kuo A."/>
            <person name="Mondo S."/>
            <person name="Pangilinan J."/>
            <person name="Riley R."/>
            <person name="Labutti K."/>
            <person name="Andreopoulos B."/>
            <person name="Lipzen A."/>
            <person name="Chen C."/>
            <person name="Yanf M."/>
            <person name="Daum C."/>
            <person name="Ng V."/>
            <person name="Clum A."/>
            <person name="Ohm R."/>
            <person name="Martin F."/>
            <person name="Silar P."/>
            <person name="Natvig D."/>
            <person name="Lalanne C."/>
            <person name="Gautier V."/>
            <person name="Ament-Velasquez S.L."/>
            <person name="Kruys A."/>
            <person name="Hutchinson M.I."/>
            <person name="Powell A.J."/>
            <person name="Barry K."/>
            <person name="Miller A.N."/>
            <person name="Grigoriev I.V."/>
            <person name="Debuchy R."/>
            <person name="Gladieux P."/>
            <person name="Thoren M.H."/>
            <person name="Johannesson H."/>
        </authorList>
    </citation>
    <scope>NUCLEOTIDE SEQUENCE</scope>
    <source>
        <strain evidence="17">CBS 892.96</strain>
    </source>
</reference>
<dbReference type="GO" id="GO:0005576">
    <property type="term" value="C:extracellular region"/>
    <property type="evidence" value="ECO:0007669"/>
    <property type="project" value="UniProtKB-SubCell"/>
</dbReference>
<name>A0AAN7A7Z8_9PEZI</name>
<keyword evidence="11 13" id="KW-0326">Glycosidase</keyword>
<dbReference type="PROSITE" id="PS51164">
    <property type="entry name" value="CBM1_2"/>
    <property type="match status" value="1"/>
</dbReference>
<dbReference type="InterPro" id="IPR001722">
    <property type="entry name" value="Glyco_hydro_7"/>
</dbReference>
<feature type="compositionally biased region" description="Low complexity" evidence="14">
    <location>
        <begin position="457"/>
        <end position="482"/>
    </location>
</feature>
<dbReference type="CDD" id="cd07999">
    <property type="entry name" value="GH7_CBH_EG"/>
    <property type="match status" value="1"/>
</dbReference>
<evidence type="ECO:0000256" key="6">
    <source>
        <dbReference type="ARBA" id="ARBA00022801"/>
    </source>
</evidence>
<feature type="domain" description="CBM1" evidence="16">
    <location>
        <begin position="491"/>
        <end position="527"/>
    </location>
</feature>
<keyword evidence="8" id="KW-1015">Disulfide bond</keyword>
<accession>A0AAN7A7Z8</accession>
<evidence type="ECO:0000256" key="8">
    <source>
        <dbReference type="ARBA" id="ARBA00023157"/>
    </source>
</evidence>
<feature type="chain" id="PRO_5043050385" description="Glucanase" evidence="15">
    <location>
        <begin position="19"/>
        <end position="527"/>
    </location>
</feature>
<dbReference type="PANTHER" id="PTHR33753">
    <property type="entry name" value="1,4-BETA-D-GLUCAN CELLOBIOHYDROLASE B"/>
    <property type="match status" value="1"/>
</dbReference>
<keyword evidence="4" id="KW-0964">Secreted</keyword>
<keyword evidence="18" id="KW-1185">Reference proteome</keyword>
<evidence type="ECO:0000313" key="18">
    <source>
        <dbReference type="Proteomes" id="UP001302321"/>
    </source>
</evidence>
<dbReference type="GO" id="GO:0030245">
    <property type="term" value="P:cellulose catabolic process"/>
    <property type="evidence" value="ECO:0007669"/>
    <property type="project" value="UniProtKB-KW"/>
</dbReference>
<dbReference type="PROSITE" id="PS00562">
    <property type="entry name" value="CBM1_1"/>
    <property type="match status" value="1"/>
</dbReference>
<evidence type="ECO:0000256" key="11">
    <source>
        <dbReference type="ARBA" id="ARBA00023295"/>
    </source>
</evidence>
<evidence type="ECO:0000256" key="12">
    <source>
        <dbReference type="ARBA" id="ARBA00023326"/>
    </source>
</evidence>
<organism evidence="17 18">
    <name type="scientific">Triangularia setosa</name>
    <dbReference type="NCBI Taxonomy" id="2587417"/>
    <lineage>
        <taxon>Eukaryota</taxon>
        <taxon>Fungi</taxon>
        <taxon>Dikarya</taxon>
        <taxon>Ascomycota</taxon>
        <taxon>Pezizomycotina</taxon>
        <taxon>Sordariomycetes</taxon>
        <taxon>Sordariomycetidae</taxon>
        <taxon>Sordariales</taxon>
        <taxon>Podosporaceae</taxon>
        <taxon>Triangularia</taxon>
    </lineage>
</organism>
<comment type="catalytic activity">
    <reaction evidence="1">
        <text>Hydrolysis of (1-&gt;4)-beta-D-glucosidic linkages in cellulose and cellotetraose, releasing cellobiose from the non-reducing ends of the chains.</text>
        <dbReference type="EC" id="3.2.1.91"/>
    </reaction>
</comment>
<evidence type="ECO:0000256" key="3">
    <source>
        <dbReference type="ARBA" id="ARBA00006044"/>
    </source>
</evidence>
<keyword evidence="9" id="KW-0325">Glycoprotein</keyword>
<evidence type="ECO:0000256" key="2">
    <source>
        <dbReference type="ARBA" id="ARBA00004613"/>
    </source>
</evidence>
<evidence type="ECO:0000259" key="16">
    <source>
        <dbReference type="PROSITE" id="PS51164"/>
    </source>
</evidence>
<keyword evidence="6 13" id="KW-0378">Hydrolase</keyword>
<comment type="subcellular location">
    <subcellularLocation>
        <location evidence="2">Secreted</location>
    </subcellularLocation>
</comment>
<reference evidence="17" key="1">
    <citation type="journal article" date="2023" name="Mol. Phylogenet. Evol.">
        <title>Genome-scale phylogeny and comparative genomics of the fungal order Sordariales.</title>
        <authorList>
            <person name="Hensen N."/>
            <person name="Bonometti L."/>
            <person name="Westerberg I."/>
            <person name="Brannstrom I.O."/>
            <person name="Guillou S."/>
            <person name="Cros-Aarteil S."/>
            <person name="Calhoun S."/>
            <person name="Haridas S."/>
            <person name="Kuo A."/>
            <person name="Mondo S."/>
            <person name="Pangilinan J."/>
            <person name="Riley R."/>
            <person name="LaButti K."/>
            <person name="Andreopoulos B."/>
            <person name="Lipzen A."/>
            <person name="Chen C."/>
            <person name="Yan M."/>
            <person name="Daum C."/>
            <person name="Ng V."/>
            <person name="Clum A."/>
            <person name="Steindorff A."/>
            <person name="Ohm R.A."/>
            <person name="Martin F."/>
            <person name="Silar P."/>
            <person name="Natvig D.O."/>
            <person name="Lalanne C."/>
            <person name="Gautier V."/>
            <person name="Ament-Velasquez S.L."/>
            <person name="Kruys A."/>
            <person name="Hutchinson M.I."/>
            <person name="Powell A.J."/>
            <person name="Barry K."/>
            <person name="Miller A.N."/>
            <person name="Grigoriev I.V."/>
            <person name="Debuchy R."/>
            <person name="Gladieux P."/>
            <person name="Hiltunen Thoren M."/>
            <person name="Johannesson H."/>
        </authorList>
    </citation>
    <scope>NUCLEOTIDE SEQUENCE</scope>
    <source>
        <strain evidence="17">CBS 892.96</strain>
    </source>
</reference>
<protein>
    <recommendedName>
        <fullName evidence="13">Glucanase</fullName>
        <ecNumber evidence="13">3.2.1.-</ecNumber>
    </recommendedName>
</protein>
<dbReference type="FunFam" id="2.70.100.10:FF:000001">
    <property type="entry name" value="Glucanase"/>
    <property type="match status" value="1"/>
</dbReference>
<dbReference type="Pfam" id="PF00734">
    <property type="entry name" value="CBM_1"/>
    <property type="match status" value="1"/>
</dbReference>
<evidence type="ECO:0000256" key="15">
    <source>
        <dbReference type="SAM" id="SignalP"/>
    </source>
</evidence>
<keyword evidence="7 13" id="KW-0136">Cellulose degradation</keyword>
<dbReference type="GO" id="GO:0030248">
    <property type="term" value="F:cellulose binding"/>
    <property type="evidence" value="ECO:0007669"/>
    <property type="project" value="InterPro"/>
</dbReference>
<sequence>MVSAKFAALAALVASASAQQVCSLTAESHPSLTWQRCSAGGSCTNVAGSVTLDSNWRWTHTLQGSTNCYSGNEWDTTICTDGAKCAQSCCVEGAEYAATYGITTSGNQLNLKFVTEGKYSTNVGSRTYLMENATKYQGFNLLGNEFTFDVDVSNIGCGLNGALYFVSMDLDGGLAKYANNKAGAKYGTGYCDAQCPRDIKFINGEANIEGWNPSTNDDNAGAGRYGTCCSEMDIWEANNMATAYTPHSCTILDQSRCEGESCGGTYSTDRYGGVCDPDGCDFNSYRMGNKQFYGKGKTVDTTKKMTVVTQFLKNAAGELSEIKRFYVQNGVVIPNSVSSIPGVPNQNSITQDWCDAQKIAFGDPDDNTAKGGLRQMGLALDKPMVLVMSIWNDHAAHMLWLDSTYPVDAAGRPGAERGACATTSGVPSEVEAEVPNSNVAFSNIKFGPIGSTFNSGSTNPPVSSSTATTPTSTRVSSTSTAVQTPTSAPGGTVPRWGQCGGQGYTGPTQCVAPYTCTVGNAWYSQCL</sequence>
<dbReference type="InterPro" id="IPR035971">
    <property type="entry name" value="CBD_sf"/>
</dbReference>
<evidence type="ECO:0000256" key="5">
    <source>
        <dbReference type="ARBA" id="ARBA00022729"/>
    </source>
</evidence>
<dbReference type="PANTHER" id="PTHR33753:SF2">
    <property type="entry name" value="GLYCOSIDE HYDROLASE FAMILY 7 PROTEIN"/>
    <property type="match status" value="1"/>
</dbReference>